<dbReference type="eggNOG" id="ENOG502STR2">
    <property type="taxonomic scope" value="Eukaryota"/>
</dbReference>
<organism evidence="2 3">
    <name type="scientific">Nematostella vectensis</name>
    <name type="common">Starlet sea anemone</name>
    <dbReference type="NCBI Taxonomy" id="45351"/>
    <lineage>
        <taxon>Eukaryota</taxon>
        <taxon>Metazoa</taxon>
        <taxon>Cnidaria</taxon>
        <taxon>Anthozoa</taxon>
        <taxon>Hexacorallia</taxon>
        <taxon>Actiniaria</taxon>
        <taxon>Edwardsiidae</taxon>
        <taxon>Nematostella</taxon>
    </lineage>
</organism>
<dbReference type="PROSITE" id="PS51412">
    <property type="entry name" value="MACPF_2"/>
    <property type="match status" value="1"/>
</dbReference>
<gene>
    <name evidence="2" type="ORF">NEMVEDRAFT_v1g1115</name>
</gene>
<protein>
    <recommendedName>
        <fullName evidence="1">MACPF domain-containing protein</fullName>
    </recommendedName>
</protein>
<reference evidence="2 3" key="1">
    <citation type="journal article" date="2007" name="Science">
        <title>Sea anemone genome reveals ancestral eumetazoan gene repertoire and genomic organization.</title>
        <authorList>
            <person name="Putnam N.H."/>
            <person name="Srivastava M."/>
            <person name="Hellsten U."/>
            <person name="Dirks B."/>
            <person name="Chapman J."/>
            <person name="Salamov A."/>
            <person name="Terry A."/>
            <person name="Shapiro H."/>
            <person name="Lindquist E."/>
            <person name="Kapitonov V.V."/>
            <person name="Jurka J."/>
            <person name="Genikhovich G."/>
            <person name="Grigoriev I.V."/>
            <person name="Lucas S.M."/>
            <person name="Steele R.E."/>
            <person name="Finnerty J.R."/>
            <person name="Technau U."/>
            <person name="Martindale M.Q."/>
            <person name="Rokhsar D.S."/>
        </authorList>
    </citation>
    <scope>NUCLEOTIDE SEQUENCE [LARGE SCALE GENOMIC DNA]</scope>
    <source>
        <strain evidence="3">CH2 X CH6</strain>
    </source>
</reference>
<accession>A7S1Q4</accession>
<dbReference type="InterPro" id="IPR020864">
    <property type="entry name" value="MACPF"/>
</dbReference>
<evidence type="ECO:0000313" key="3">
    <source>
        <dbReference type="Proteomes" id="UP000001593"/>
    </source>
</evidence>
<feature type="domain" description="MACPF" evidence="1">
    <location>
        <begin position="1"/>
        <end position="295"/>
    </location>
</feature>
<name>A7S1Q4_NEMVE</name>
<dbReference type="EMBL" id="DS469565">
    <property type="protein sequence ID" value="EDO42409.1"/>
    <property type="molecule type" value="Genomic_DNA"/>
</dbReference>
<feature type="non-terminal residue" evidence="2">
    <location>
        <position position="1"/>
    </location>
</feature>
<feature type="non-terminal residue" evidence="2">
    <location>
        <position position="351"/>
    </location>
</feature>
<proteinExistence type="predicted"/>
<sequence>LGDGFYFSENDVLSSDLRPQGYTIAQNIPPHCITRYSRAESGEQSTYHRSTKEFYANFADSADLEDELRTDLAFKTSYDKVTKGLSAGNKDISGYSLKLYAYSHSIGICGDCLNNFPFSEDILEEFFRLPAKIKDPSLPLSWFGFGYFLGRTGTHVIKSVLYGKQIQQYAFAKSSARLRQYDFHIKACSSLKKESSGKLAPCRRIDKSDGDRLEFMSTTTVVRGGRVEQRADLLTGVNDENAYDFLSTINDDNISALEFKYKPIWDLLKIRFYGTEHYPKAKLLETYFKALKNFGCETTKIGYYVVQKMRYAPQSIPQNPSFQCVIRNKGCMTNNDCHYIWDKAYCSCNGP</sequence>
<dbReference type="InParanoid" id="A7S1Q4"/>
<evidence type="ECO:0000259" key="1">
    <source>
        <dbReference type="PROSITE" id="PS51412"/>
    </source>
</evidence>
<dbReference type="AlphaFoldDB" id="A7S1Q4"/>
<evidence type="ECO:0000313" key="2">
    <source>
        <dbReference type="EMBL" id="EDO42409.1"/>
    </source>
</evidence>
<dbReference type="STRING" id="45351.A7S1Q4"/>
<dbReference type="Proteomes" id="UP000001593">
    <property type="component" value="Unassembled WGS sequence"/>
</dbReference>
<keyword evidence="3" id="KW-1185">Reference proteome</keyword>
<dbReference type="HOGENOM" id="CLU_053410_0_0_1"/>
<dbReference type="PhylomeDB" id="A7S1Q4"/>